<dbReference type="EMBL" id="JABFBC010000001">
    <property type="protein sequence ID" value="NNU80586.1"/>
    <property type="molecule type" value="Genomic_DNA"/>
</dbReference>
<evidence type="ECO:0000259" key="7">
    <source>
        <dbReference type="PROSITE" id="PS50112"/>
    </source>
</evidence>
<dbReference type="PROSITE" id="PS50110">
    <property type="entry name" value="RESPONSE_REGULATORY"/>
    <property type="match status" value="1"/>
</dbReference>
<dbReference type="CDD" id="cd00130">
    <property type="entry name" value="PAS"/>
    <property type="match status" value="1"/>
</dbReference>
<dbReference type="InterPro" id="IPR005467">
    <property type="entry name" value="His_kinase_dom"/>
</dbReference>
<dbReference type="FunFam" id="1.10.287.130:FF:000037">
    <property type="entry name" value="Hybrid sensor histidine kinase/response regulator"/>
    <property type="match status" value="1"/>
</dbReference>
<dbReference type="Pfam" id="PF00512">
    <property type="entry name" value="HisKA"/>
    <property type="match status" value="1"/>
</dbReference>
<dbReference type="SUPFAM" id="SSF55874">
    <property type="entry name" value="ATPase domain of HSP90 chaperone/DNA topoisomerase II/histidine kinase"/>
    <property type="match status" value="1"/>
</dbReference>
<feature type="modified residue" description="4-aspartylphosphate" evidence="4">
    <location>
        <position position="605"/>
    </location>
</feature>
<dbReference type="SUPFAM" id="SSF55785">
    <property type="entry name" value="PYP-like sensor domain (PAS domain)"/>
    <property type="match status" value="2"/>
</dbReference>
<dbReference type="Gene3D" id="1.10.287.130">
    <property type="match status" value="1"/>
</dbReference>
<dbReference type="Proteomes" id="UP000572377">
    <property type="component" value="Unassembled WGS sequence"/>
</dbReference>
<dbReference type="Pfam" id="PF00072">
    <property type="entry name" value="Response_reg"/>
    <property type="match status" value="1"/>
</dbReference>
<dbReference type="Gene3D" id="3.30.450.20">
    <property type="entry name" value="PAS domain"/>
    <property type="match status" value="1"/>
</dbReference>
<feature type="domain" description="Response regulatory" evidence="6">
    <location>
        <begin position="554"/>
        <end position="670"/>
    </location>
</feature>
<dbReference type="PRINTS" id="PR00344">
    <property type="entry name" value="BCTRLSENSOR"/>
</dbReference>
<evidence type="ECO:0000259" key="5">
    <source>
        <dbReference type="PROSITE" id="PS50109"/>
    </source>
</evidence>
<dbReference type="PANTHER" id="PTHR43065:SF42">
    <property type="entry name" value="TWO-COMPONENT SENSOR PPRA"/>
    <property type="match status" value="1"/>
</dbReference>
<dbReference type="SUPFAM" id="SSF47384">
    <property type="entry name" value="Homodimeric domain of signal transducing histidine kinase"/>
    <property type="match status" value="1"/>
</dbReference>
<evidence type="ECO:0000256" key="2">
    <source>
        <dbReference type="ARBA" id="ARBA00012438"/>
    </source>
</evidence>
<dbReference type="InterPro" id="IPR001789">
    <property type="entry name" value="Sig_transdc_resp-reg_receiver"/>
</dbReference>
<evidence type="ECO:0000256" key="3">
    <source>
        <dbReference type="ARBA" id="ARBA00022553"/>
    </source>
</evidence>
<keyword evidence="9" id="KW-1185">Reference proteome</keyword>
<dbReference type="SUPFAM" id="SSF52172">
    <property type="entry name" value="CheY-like"/>
    <property type="match status" value="1"/>
</dbReference>
<reference evidence="8 9" key="1">
    <citation type="submission" date="2020-05" db="EMBL/GenBank/DDBJ databases">
        <title>Gimesia benthica sp. nov., a novel planctomycete isolated from a deep-sea water sample of the Northwest Indian Ocean.</title>
        <authorList>
            <person name="Wang J."/>
            <person name="Ruan C."/>
            <person name="Song L."/>
            <person name="Zhu Y."/>
            <person name="Li A."/>
            <person name="Zheng X."/>
            <person name="Wang L."/>
            <person name="Lu Z."/>
            <person name="Huang Y."/>
            <person name="Du W."/>
            <person name="Zhou Y."/>
            <person name="Huang L."/>
            <person name="Dai X."/>
        </authorList>
    </citation>
    <scope>NUCLEOTIDE SEQUENCE [LARGE SCALE GENOMIC DNA]</scope>
    <source>
        <strain evidence="8 9">YYQ-30</strain>
    </source>
</reference>
<dbReference type="InterPro" id="IPR000014">
    <property type="entry name" value="PAS"/>
</dbReference>
<gene>
    <name evidence="8" type="ORF">HMH01_09075</name>
</gene>
<dbReference type="SMART" id="SM00387">
    <property type="entry name" value="HATPase_c"/>
    <property type="match status" value="1"/>
</dbReference>
<accession>A0A849L2N9</accession>
<name>A0A849L2N9_9RHOB</name>
<comment type="caution">
    <text evidence="8">The sequence shown here is derived from an EMBL/GenBank/DDBJ whole genome shotgun (WGS) entry which is preliminary data.</text>
</comment>
<evidence type="ECO:0000259" key="6">
    <source>
        <dbReference type="PROSITE" id="PS50110"/>
    </source>
</evidence>
<dbReference type="AlphaFoldDB" id="A0A849L2N9"/>
<dbReference type="PROSITE" id="PS50112">
    <property type="entry name" value="PAS"/>
    <property type="match status" value="1"/>
</dbReference>
<dbReference type="InterPro" id="IPR036890">
    <property type="entry name" value="HATPase_C_sf"/>
</dbReference>
<dbReference type="InterPro" id="IPR011006">
    <property type="entry name" value="CheY-like_superfamily"/>
</dbReference>
<dbReference type="InterPro" id="IPR036097">
    <property type="entry name" value="HisK_dim/P_sf"/>
</dbReference>
<dbReference type="PANTHER" id="PTHR43065">
    <property type="entry name" value="SENSOR HISTIDINE KINASE"/>
    <property type="match status" value="1"/>
</dbReference>
<proteinExistence type="predicted"/>
<keyword evidence="3 4" id="KW-0597">Phosphoprotein</keyword>
<dbReference type="SMART" id="SM00388">
    <property type="entry name" value="HisKA"/>
    <property type="match status" value="1"/>
</dbReference>
<organism evidence="8 9">
    <name type="scientific">Halovulum dunhuangense</name>
    <dbReference type="NCBI Taxonomy" id="1505036"/>
    <lineage>
        <taxon>Bacteria</taxon>
        <taxon>Pseudomonadati</taxon>
        <taxon>Pseudomonadota</taxon>
        <taxon>Alphaproteobacteria</taxon>
        <taxon>Rhodobacterales</taxon>
        <taxon>Paracoccaceae</taxon>
        <taxon>Halovulum</taxon>
    </lineage>
</organism>
<dbReference type="InterPro" id="IPR004358">
    <property type="entry name" value="Sig_transdc_His_kin-like_C"/>
</dbReference>
<sequence>MAAMTSDTTRAAGLAAALPRDPLYLFLPVAWGGLGAAWLGGAPSWLIVALWVAGGLATALQLQGAGRAAPVDPAFGPALFRLSRGRVLRPRNRVARRMAGLGPDLFATLAGGVEGGSAALFRMGQEAERKGHAEVAARFWERAYRLSAARARDGGQHWRLEPVGPPGPAAMLPSDESAALEDLPVAVVRLDADGKILAVNAAARRLLGEAALPGVALPSILEGMGKPMTQRLRETMAGQAQGRSEVARCHGADSDGFLQVVMTRCEGACGPSILAVLSDATQLKTLEAQFVQSQKMQAVGQLAGGIAHDFNNLLTAINGHCDLLLLRHLQGDGDHADLMQIRQNANRAAALVRQLLAFSRKQTLRPQTLHLYDTLAELANLLNRLLGEKFTLRIRNSEDIWPVRVDERQLEQVIVNLVVNARDAMPDGGVVSLETRRLSLDAPSERDRAIIPPGDYAVITVEDSGVGIPRDRLGKIFEPFYTTKRAGEGTGLGLSTAYGIIKQMDGFIFVESEPGVRTRFEILLPRSTSEPGADADAPPAVPAVRRRESEGQGVVLLVEDEAPVRAFAARALQLRGFTVIEAESGEAALELLEDRDLRVDLFVSDVVMPGLDGPSWVRRAYQMRPTASTVFVSGYSMDMFSDTSELVPRSSYLPKPFTLNDLIERVRDHMDRYAA</sequence>
<evidence type="ECO:0000256" key="4">
    <source>
        <dbReference type="PROSITE-ProRule" id="PRU00169"/>
    </source>
</evidence>
<dbReference type="InterPro" id="IPR003661">
    <property type="entry name" value="HisK_dim/P_dom"/>
</dbReference>
<feature type="domain" description="PAS" evidence="7">
    <location>
        <begin position="179"/>
        <end position="208"/>
    </location>
</feature>
<dbReference type="Pfam" id="PF13188">
    <property type="entry name" value="PAS_8"/>
    <property type="match status" value="1"/>
</dbReference>
<evidence type="ECO:0000313" key="8">
    <source>
        <dbReference type="EMBL" id="NNU80586.1"/>
    </source>
</evidence>
<dbReference type="InterPro" id="IPR035965">
    <property type="entry name" value="PAS-like_dom_sf"/>
</dbReference>
<dbReference type="Pfam" id="PF02518">
    <property type="entry name" value="HATPase_c"/>
    <property type="match status" value="1"/>
</dbReference>
<protein>
    <recommendedName>
        <fullName evidence="2">histidine kinase</fullName>
        <ecNumber evidence="2">2.7.13.3</ecNumber>
    </recommendedName>
</protein>
<evidence type="ECO:0000313" key="9">
    <source>
        <dbReference type="Proteomes" id="UP000572377"/>
    </source>
</evidence>
<evidence type="ECO:0000256" key="1">
    <source>
        <dbReference type="ARBA" id="ARBA00000085"/>
    </source>
</evidence>
<dbReference type="PROSITE" id="PS50109">
    <property type="entry name" value="HIS_KIN"/>
    <property type="match status" value="1"/>
</dbReference>
<dbReference type="SMART" id="SM00091">
    <property type="entry name" value="PAS"/>
    <property type="match status" value="1"/>
</dbReference>
<comment type="catalytic activity">
    <reaction evidence="1">
        <text>ATP + protein L-histidine = ADP + protein N-phospho-L-histidine.</text>
        <dbReference type="EC" id="2.7.13.3"/>
    </reaction>
</comment>
<dbReference type="Gene3D" id="3.30.565.10">
    <property type="entry name" value="Histidine kinase-like ATPase, C-terminal domain"/>
    <property type="match status" value="1"/>
</dbReference>
<dbReference type="GO" id="GO:0000155">
    <property type="term" value="F:phosphorelay sensor kinase activity"/>
    <property type="evidence" value="ECO:0007669"/>
    <property type="project" value="InterPro"/>
</dbReference>
<feature type="domain" description="Histidine kinase" evidence="5">
    <location>
        <begin position="305"/>
        <end position="528"/>
    </location>
</feature>
<dbReference type="EC" id="2.7.13.3" evidence="2"/>
<dbReference type="SMART" id="SM00448">
    <property type="entry name" value="REC"/>
    <property type="match status" value="1"/>
</dbReference>
<dbReference type="Gene3D" id="3.40.50.2300">
    <property type="match status" value="1"/>
</dbReference>
<dbReference type="CDD" id="cd00082">
    <property type="entry name" value="HisKA"/>
    <property type="match status" value="1"/>
</dbReference>
<dbReference type="InterPro" id="IPR003594">
    <property type="entry name" value="HATPase_dom"/>
</dbReference>